<proteinExistence type="predicted"/>
<organism evidence="1 2">
    <name type="scientific">Candidatus Coxiella mudrowiae</name>
    <dbReference type="NCBI Taxonomy" id="2054173"/>
    <lineage>
        <taxon>Bacteria</taxon>
        <taxon>Pseudomonadati</taxon>
        <taxon>Pseudomonadota</taxon>
        <taxon>Gammaproteobacteria</taxon>
        <taxon>Legionellales</taxon>
        <taxon>Coxiellaceae</taxon>
        <taxon>Coxiella</taxon>
    </lineage>
</organism>
<protein>
    <submittedName>
        <fullName evidence="1">Uncharacterized protein</fullName>
    </submittedName>
</protein>
<name>A0ABN4HUK2_9COXI</name>
<gene>
    <name evidence="1" type="ORF">CleRT_10550</name>
</gene>
<evidence type="ECO:0000313" key="1">
    <source>
        <dbReference type="EMBL" id="AKQ33733.1"/>
    </source>
</evidence>
<sequence>MDAIRSLILDFAKNYAITLMNLFKEEKQELVRIVGTISMAIESSRLNLERPIINEALLNWKKRLCNAVEKRCSLSELYAIQPSSGIAEI</sequence>
<dbReference type="RefSeq" id="WP_048875366.1">
    <property type="nucleotide sequence ID" value="NZ_CP011126.1"/>
</dbReference>
<evidence type="ECO:0000313" key="2">
    <source>
        <dbReference type="Proteomes" id="UP000063965"/>
    </source>
</evidence>
<accession>A0ABN4HUK2</accession>
<dbReference type="EMBL" id="CP011126">
    <property type="protein sequence ID" value="AKQ33733.1"/>
    <property type="molecule type" value="Genomic_DNA"/>
</dbReference>
<keyword evidence="2" id="KW-1185">Reference proteome</keyword>
<dbReference type="Proteomes" id="UP000063965">
    <property type="component" value="Chromosome"/>
</dbReference>
<reference evidence="1 2" key="1">
    <citation type="journal article" date="2015" name="Genome Biol. Evol.">
        <title>Distinctive Genome Reduction Rates Revealed by Genomic Analyses of Two Coxiella-Like Endosymbionts in Ticks.</title>
        <authorList>
            <person name="Gottlieb Y."/>
            <person name="Lalzar I."/>
            <person name="Klasson L."/>
        </authorList>
    </citation>
    <scope>NUCLEOTIDE SEQUENCE [LARGE SCALE GENOMIC DNA]</scope>
    <source>
        <strain evidence="1 2">CRt</strain>
    </source>
</reference>